<keyword evidence="6 7" id="KW-0472">Membrane</keyword>
<reference evidence="9" key="1">
    <citation type="submission" date="2020-02" db="EMBL/GenBank/DDBJ databases">
        <authorList>
            <person name="Meier V. D."/>
        </authorList>
    </citation>
    <scope>NUCLEOTIDE SEQUENCE</scope>
    <source>
        <strain evidence="9">AVDCRST_MAG48</strain>
    </source>
</reference>
<feature type="transmembrane region" description="Helical" evidence="7">
    <location>
        <begin position="83"/>
        <end position="107"/>
    </location>
</feature>
<keyword evidence="5 7" id="KW-1133">Transmembrane helix</keyword>
<dbReference type="SUPFAM" id="SSF161098">
    <property type="entry name" value="MetI-like"/>
    <property type="match status" value="1"/>
</dbReference>
<dbReference type="PANTHER" id="PTHR43744:SF8">
    <property type="entry name" value="SN-GLYCEROL-3-PHOSPHATE TRANSPORT SYSTEM PERMEASE PROTEIN UGPE"/>
    <property type="match status" value="1"/>
</dbReference>
<proteinExistence type="inferred from homology"/>
<feature type="transmembrane region" description="Helical" evidence="7">
    <location>
        <begin position="20"/>
        <end position="42"/>
    </location>
</feature>
<dbReference type="PROSITE" id="PS50928">
    <property type="entry name" value="ABC_TM1"/>
    <property type="match status" value="1"/>
</dbReference>
<evidence type="ECO:0000259" key="8">
    <source>
        <dbReference type="PROSITE" id="PS50928"/>
    </source>
</evidence>
<keyword evidence="4 7" id="KW-0812">Transmembrane</keyword>
<evidence type="ECO:0000256" key="4">
    <source>
        <dbReference type="ARBA" id="ARBA00022692"/>
    </source>
</evidence>
<organism evidence="9">
    <name type="scientific">uncultured Friedmanniella sp</name>
    <dbReference type="NCBI Taxonomy" id="335381"/>
    <lineage>
        <taxon>Bacteria</taxon>
        <taxon>Bacillati</taxon>
        <taxon>Actinomycetota</taxon>
        <taxon>Actinomycetes</taxon>
        <taxon>Propionibacteriales</taxon>
        <taxon>Nocardioidaceae</taxon>
        <taxon>Friedmanniella</taxon>
        <taxon>environmental samples</taxon>
    </lineage>
</organism>
<dbReference type="GO" id="GO:0055085">
    <property type="term" value="P:transmembrane transport"/>
    <property type="evidence" value="ECO:0007669"/>
    <property type="project" value="InterPro"/>
</dbReference>
<evidence type="ECO:0000256" key="3">
    <source>
        <dbReference type="ARBA" id="ARBA00022475"/>
    </source>
</evidence>
<dbReference type="InterPro" id="IPR035906">
    <property type="entry name" value="MetI-like_sf"/>
</dbReference>
<dbReference type="Gene3D" id="1.10.3720.10">
    <property type="entry name" value="MetI-like"/>
    <property type="match status" value="1"/>
</dbReference>
<dbReference type="GO" id="GO:0005886">
    <property type="term" value="C:plasma membrane"/>
    <property type="evidence" value="ECO:0007669"/>
    <property type="project" value="UniProtKB-SubCell"/>
</dbReference>
<dbReference type="EMBL" id="CADCTS010000369">
    <property type="protein sequence ID" value="CAA9320149.1"/>
    <property type="molecule type" value="Genomic_DNA"/>
</dbReference>
<gene>
    <name evidence="9" type="ORF">AVDCRST_MAG48-2599</name>
</gene>
<keyword evidence="3" id="KW-1003">Cell membrane</keyword>
<evidence type="ECO:0000256" key="6">
    <source>
        <dbReference type="ARBA" id="ARBA00023136"/>
    </source>
</evidence>
<dbReference type="PANTHER" id="PTHR43744">
    <property type="entry name" value="ABC TRANSPORTER PERMEASE PROTEIN MG189-RELATED-RELATED"/>
    <property type="match status" value="1"/>
</dbReference>
<evidence type="ECO:0000256" key="7">
    <source>
        <dbReference type="RuleBase" id="RU363032"/>
    </source>
</evidence>
<evidence type="ECO:0000256" key="1">
    <source>
        <dbReference type="ARBA" id="ARBA00004651"/>
    </source>
</evidence>
<dbReference type="CDD" id="cd06261">
    <property type="entry name" value="TM_PBP2"/>
    <property type="match status" value="1"/>
</dbReference>
<name>A0A6J4L029_9ACTN</name>
<keyword evidence="2 7" id="KW-0813">Transport</keyword>
<feature type="domain" description="ABC transmembrane type-1" evidence="8">
    <location>
        <begin position="84"/>
        <end position="274"/>
    </location>
</feature>
<comment type="similarity">
    <text evidence="7">Belongs to the binding-protein-dependent transport system permease family.</text>
</comment>
<feature type="transmembrane region" description="Helical" evidence="7">
    <location>
        <begin position="195"/>
        <end position="217"/>
    </location>
</feature>
<comment type="subcellular location">
    <subcellularLocation>
        <location evidence="1 7">Cell membrane</location>
        <topology evidence="1 7">Multi-pass membrane protein</topology>
    </subcellularLocation>
</comment>
<feature type="transmembrane region" description="Helical" evidence="7">
    <location>
        <begin position="119"/>
        <end position="143"/>
    </location>
</feature>
<sequence length="290" mass="32616">MTTAIRARGPMADANAKVRLWRTAIYAMLLLGTAAFLLPFLWMLSTALKQSDEVFTFPPTLLPANPRLDNFVEGWTVLPFNTFLANTVFITVLAVLGNMVSCVLPAYAFARMEARGKKIAFSLMLATMMIPFEVTLVPTFIAFSKLGMINTFWPLILPAWFGYAYFIFLLRQFFMTIPKEYDEAARIDGAGYFRTMWSIILPQAKPALATIAVFAFVGNWNNLLAPLIYLRSQEKFTLALGLQLFQGQYQTFYNQMMAVALITLLPILLIFVFAQRTFIQGANMSGLGGR</sequence>
<accession>A0A6J4L029</accession>
<evidence type="ECO:0000256" key="5">
    <source>
        <dbReference type="ARBA" id="ARBA00022989"/>
    </source>
</evidence>
<protein>
    <submittedName>
        <fullName evidence="9">ABC transporter, permease protein 2 (Cluster 1, maltose/g3p/polyamine/iron)</fullName>
    </submittedName>
</protein>
<feature type="transmembrane region" description="Helical" evidence="7">
    <location>
        <begin position="155"/>
        <end position="174"/>
    </location>
</feature>
<evidence type="ECO:0000313" key="9">
    <source>
        <dbReference type="EMBL" id="CAA9320149.1"/>
    </source>
</evidence>
<dbReference type="Pfam" id="PF00528">
    <property type="entry name" value="BPD_transp_1"/>
    <property type="match status" value="1"/>
</dbReference>
<evidence type="ECO:0000256" key="2">
    <source>
        <dbReference type="ARBA" id="ARBA00022448"/>
    </source>
</evidence>
<dbReference type="InterPro" id="IPR000515">
    <property type="entry name" value="MetI-like"/>
</dbReference>
<dbReference type="AlphaFoldDB" id="A0A6J4L029"/>
<feature type="transmembrane region" description="Helical" evidence="7">
    <location>
        <begin position="252"/>
        <end position="274"/>
    </location>
</feature>